<dbReference type="Proteomes" id="UP000828251">
    <property type="component" value="Unassembled WGS sequence"/>
</dbReference>
<gene>
    <name evidence="1" type="ORF">J1N35_035411</name>
</gene>
<organism evidence="1 2">
    <name type="scientific">Gossypium stocksii</name>
    <dbReference type="NCBI Taxonomy" id="47602"/>
    <lineage>
        <taxon>Eukaryota</taxon>
        <taxon>Viridiplantae</taxon>
        <taxon>Streptophyta</taxon>
        <taxon>Embryophyta</taxon>
        <taxon>Tracheophyta</taxon>
        <taxon>Spermatophyta</taxon>
        <taxon>Magnoliopsida</taxon>
        <taxon>eudicotyledons</taxon>
        <taxon>Gunneridae</taxon>
        <taxon>Pentapetalae</taxon>
        <taxon>rosids</taxon>
        <taxon>malvids</taxon>
        <taxon>Malvales</taxon>
        <taxon>Malvaceae</taxon>
        <taxon>Malvoideae</taxon>
        <taxon>Gossypium</taxon>
    </lineage>
</organism>
<name>A0A9D3UTV6_9ROSI</name>
<dbReference type="OrthoDB" id="1731532at2759"/>
<accession>A0A9D3UTV6</accession>
<evidence type="ECO:0000313" key="1">
    <source>
        <dbReference type="EMBL" id="KAH1057346.1"/>
    </source>
</evidence>
<keyword evidence="2" id="KW-1185">Reference proteome</keyword>
<proteinExistence type="predicted"/>
<dbReference type="EMBL" id="JAIQCV010000010">
    <property type="protein sequence ID" value="KAH1057346.1"/>
    <property type="molecule type" value="Genomic_DNA"/>
</dbReference>
<comment type="caution">
    <text evidence="1">The sequence shown here is derived from an EMBL/GenBank/DDBJ whole genome shotgun (WGS) entry which is preliminary data.</text>
</comment>
<dbReference type="AlphaFoldDB" id="A0A9D3UTV6"/>
<evidence type="ECO:0000313" key="2">
    <source>
        <dbReference type="Proteomes" id="UP000828251"/>
    </source>
</evidence>
<reference evidence="1 2" key="1">
    <citation type="journal article" date="2021" name="Plant Biotechnol. J.">
        <title>Multi-omics assisted identification of the key and species-specific regulatory components of drought-tolerant mechanisms in Gossypium stocksii.</title>
        <authorList>
            <person name="Yu D."/>
            <person name="Ke L."/>
            <person name="Zhang D."/>
            <person name="Wu Y."/>
            <person name="Sun Y."/>
            <person name="Mei J."/>
            <person name="Sun J."/>
            <person name="Sun Y."/>
        </authorList>
    </citation>
    <scope>NUCLEOTIDE SEQUENCE [LARGE SCALE GENOMIC DNA]</scope>
    <source>
        <strain evidence="2">cv. E1</strain>
        <tissue evidence="1">Leaf</tissue>
    </source>
</reference>
<protein>
    <submittedName>
        <fullName evidence="1">Uncharacterized protein</fullName>
    </submittedName>
</protein>
<sequence length="62" mass="7010">MVEGTPVGTHVVKMICYIERFEKLGFPLGVELATNVILQLLPNTFSQFVLNFNMNEINKTLP</sequence>